<dbReference type="PROSITE" id="PS50097">
    <property type="entry name" value="BTB"/>
    <property type="match status" value="2"/>
</dbReference>
<evidence type="ECO:0000313" key="4">
    <source>
        <dbReference type="Proteomes" id="UP000663841"/>
    </source>
</evidence>
<dbReference type="PANTHER" id="PTHR22743:SF165">
    <property type="entry name" value="BTB AND MATH DOMAIN CONTAINING-RELATED"/>
    <property type="match status" value="1"/>
</dbReference>
<evidence type="ECO:0000256" key="1">
    <source>
        <dbReference type="SAM" id="MobiDB-lite"/>
    </source>
</evidence>
<dbReference type="Proteomes" id="UP000663841">
    <property type="component" value="Unassembled WGS sequence"/>
</dbReference>
<dbReference type="SMART" id="SM00225">
    <property type="entry name" value="BTB"/>
    <property type="match status" value="2"/>
</dbReference>
<dbReference type="InterPro" id="IPR000210">
    <property type="entry name" value="BTB/POZ_dom"/>
</dbReference>
<gene>
    <name evidence="3" type="ORF">RDB_LOCUS175450</name>
</gene>
<dbReference type="PANTHER" id="PTHR22743">
    <property type="entry name" value="MEPRIN/TRAF-LIKE MATH FAMILY-C.ELEGANS"/>
    <property type="match status" value="1"/>
</dbReference>
<evidence type="ECO:0000259" key="2">
    <source>
        <dbReference type="PROSITE" id="PS50097"/>
    </source>
</evidence>
<evidence type="ECO:0000313" key="3">
    <source>
        <dbReference type="EMBL" id="CAE6470348.1"/>
    </source>
</evidence>
<sequence>MAGKSPVTIASQAGNWVLNPIGETPVGKSNNGSHGTLNSSASKKIKQHPKFYFDNILVAIQIEDTLFNVHKYQLTKSEVFSDMFKMPRPEGNGIEEGSSPEHPIIINGVAASDFTALLTVLYAGQFSNNQPTPDAPLIIPAFRLANMFDFSELRAHLLPLAEEKLSDVDKIVFAREFDIKEWLAPAHIRLCQREDHLSAEEARKLEVDSVLMISRMREQHRNRSSAATSNSIYCHNCCGWQYYGHSGYTCQHCHTNVVGYYLRYNGPGTMAARTTTNDSALETEVKNMAKKKPAALTTRGGSMVYTGKTAENKPDDNPAEASVNEASETVVRHPEFCFDNTLVAIQIENTLFNVHKYQLTKSEVFSDMFKMPKPKGDEPEEGSSLEHPIMIEGVAASDFAALLKVLYASLFSSNQPTPEAPLIIPAFRLANLFNFSELRAYLLPLAEKSLGDVDKIVFAREFDIEEWLVPAYTRLCQREERLSVEEARKLEVDSVLMISHLREQYRSPSGVALSGSYFCYNRNCGSVRSYGRNARCGSCNTSLDLYCVEPNAIGDNTNTNNTKIEGEVKKWVEDNYTIRK</sequence>
<dbReference type="InterPro" id="IPR011333">
    <property type="entry name" value="SKP1/BTB/POZ_sf"/>
</dbReference>
<dbReference type="AlphaFoldDB" id="A0A8H3GVF4"/>
<comment type="caution">
    <text evidence="3">The sequence shown here is derived from an EMBL/GenBank/DDBJ whole genome shotgun (WGS) entry which is preliminary data.</text>
</comment>
<dbReference type="SUPFAM" id="SSF54695">
    <property type="entry name" value="POZ domain"/>
    <property type="match status" value="2"/>
</dbReference>
<reference evidence="3" key="1">
    <citation type="submission" date="2021-01" db="EMBL/GenBank/DDBJ databases">
        <authorList>
            <person name="Kaushik A."/>
        </authorList>
    </citation>
    <scope>NUCLEOTIDE SEQUENCE</scope>
    <source>
        <strain evidence="3">AG3-T5</strain>
    </source>
</reference>
<proteinExistence type="predicted"/>
<feature type="domain" description="BTB" evidence="2">
    <location>
        <begin position="54"/>
        <end position="130"/>
    </location>
</feature>
<accession>A0A8H3GVF4</accession>
<name>A0A8H3GVF4_9AGAM</name>
<feature type="domain" description="BTB" evidence="2">
    <location>
        <begin position="341"/>
        <end position="415"/>
    </location>
</feature>
<feature type="region of interest" description="Disordered" evidence="1">
    <location>
        <begin position="21"/>
        <end position="40"/>
    </location>
</feature>
<protein>
    <recommendedName>
        <fullName evidence="2">BTB domain-containing protein</fullName>
    </recommendedName>
</protein>
<feature type="compositionally biased region" description="Polar residues" evidence="1">
    <location>
        <begin position="27"/>
        <end position="40"/>
    </location>
</feature>
<dbReference type="InterPro" id="IPR052664">
    <property type="entry name" value="BTB-MATH_domain_protein"/>
</dbReference>
<organism evidence="3 4">
    <name type="scientific">Rhizoctonia solani</name>
    <dbReference type="NCBI Taxonomy" id="456999"/>
    <lineage>
        <taxon>Eukaryota</taxon>
        <taxon>Fungi</taxon>
        <taxon>Dikarya</taxon>
        <taxon>Basidiomycota</taxon>
        <taxon>Agaricomycotina</taxon>
        <taxon>Agaricomycetes</taxon>
        <taxon>Cantharellales</taxon>
        <taxon>Ceratobasidiaceae</taxon>
        <taxon>Rhizoctonia</taxon>
    </lineage>
</organism>
<dbReference type="EMBL" id="CAJMWW010000414">
    <property type="protein sequence ID" value="CAE6470348.1"/>
    <property type="molecule type" value="Genomic_DNA"/>
</dbReference>
<dbReference type="Gene3D" id="3.30.710.10">
    <property type="entry name" value="Potassium Channel Kv1.1, Chain A"/>
    <property type="match status" value="2"/>
</dbReference>
<dbReference type="Pfam" id="PF00651">
    <property type="entry name" value="BTB"/>
    <property type="match status" value="2"/>
</dbReference>